<dbReference type="EC" id="4.2.1.47" evidence="3"/>
<dbReference type="AlphaFoldDB" id="A0AA95EYE7"/>
<dbReference type="Gene3D" id="3.40.50.720">
    <property type="entry name" value="NAD(P)-binding Rossmann-like Domain"/>
    <property type="match status" value="1"/>
</dbReference>
<evidence type="ECO:0000313" key="3">
    <source>
        <dbReference type="EMBL" id="WEK55201.1"/>
    </source>
</evidence>
<evidence type="ECO:0000313" key="4">
    <source>
        <dbReference type="Proteomes" id="UP001178662"/>
    </source>
</evidence>
<dbReference type="GO" id="GO:0008446">
    <property type="term" value="F:GDP-mannose 4,6-dehydratase activity"/>
    <property type="evidence" value="ECO:0007669"/>
    <property type="project" value="UniProtKB-EC"/>
</dbReference>
<accession>A0AA95EYE7</accession>
<dbReference type="EMBL" id="CP119317">
    <property type="protein sequence ID" value="WEK55201.1"/>
    <property type="molecule type" value="Genomic_DNA"/>
</dbReference>
<feature type="domain" description="NAD-dependent epimerase/dehydratase" evidence="2">
    <location>
        <begin position="6"/>
        <end position="227"/>
    </location>
</feature>
<comment type="similarity">
    <text evidence="1">Belongs to the NAD(P)-dependent epimerase/dehydratase family.</text>
</comment>
<dbReference type="Proteomes" id="UP001178662">
    <property type="component" value="Chromosome"/>
</dbReference>
<evidence type="ECO:0000256" key="1">
    <source>
        <dbReference type="ARBA" id="ARBA00007637"/>
    </source>
</evidence>
<protein>
    <submittedName>
        <fullName evidence="3">GDP-mannose 4,6-dehydratase</fullName>
        <ecNumber evidence="3">4.2.1.47</ecNumber>
    </submittedName>
</protein>
<organism evidence="3 4">
    <name type="scientific">Candidatus Cohnella colombiensis</name>
    <dbReference type="NCBI Taxonomy" id="3121368"/>
    <lineage>
        <taxon>Bacteria</taxon>
        <taxon>Bacillati</taxon>
        <taxon>Bacillota</taxon>
        <taxon>Bacilli</taxon>
        <taxon>Bacillales</taxon>
        <taxon>Paenibacillaceae</taxon>
        <taxon>Cohnella</taxon>
    </lineage>
</organism>
<name>A0AA95EYE7_9BACL</name>
<sequence>MPVKAIVTGGAGFIGSHLVELLLEEGVQTHVIDNLSTGSLSNVHPLAVVHVADVRSDRTIELIVREQPDIVYHLAAQADVSRSIEDAEFDADVNIIGTVKLLEACKLTGRSKLVLASTSSVYGHLHKSLICENDSVAPASFFGLSKLTAESYIRLFHKLYHVPYTILRIANVYGPRQTPKGEGGVIAVFIDKIRKGLPLTIHGDGEQTRDFVYVKDVARAALSTLYRGHQNTFHVSTATPTSINQLIAILSDFEQVALPVRHGPSRIGDIKHSCLDNYNARIYLGWRPTTVLAHGLIETFR</sequence>
<evidence type="ECO:0000259" key="2">
    <source>
        <dbReference type="Pfam" id="PF01370"/>
    </source>
</evidence>
<gene>
    <name evidence="3" type="ORF">P0Y55_03800</name>
</gene>
<dbReference type="PANTHER" id="PTHR43000">
    <property type="entry name" value="DTDP-D-GLUCOSE 4,6-DEHYDRATASE-RELATED"/>
    <property type="match status" value="1"/>
</dbReference>
<dbReference type="InterPro" id="IPR036291">
    <property type="entry name" value="NAD(P)-bd_dom_sf"/>
</dbReference>
<keyword evidence="4" id="KW-1185">Reference proteome</keyword>
<dbReference type="SUPFAM" id="SSF51735">
    <property type="entry name" value="NAD(P)-binding Rossmann-fold domains"/>
    <property type="match status" value="1"/>
</dbReference>
<dbReference type="InterPro" id="IPR001509">
    <property type="entry name" value="Epimerase_deHydtase"/>
</dbReference>
<keyword evidence="3" id="KW-0456">Lyase</keyword>
<reference evidence="3" key="1">
    <citation type="submission" date="2023-03" db="EMBL/GenBank/DDBJ databases">
        <title>Andean soil-derived lignocellulolytic bacterial consortium as a source of novel taxa and putative plastic-active enzymes.</title>
        <authorList>
            <person name="Diaz-Garcia L."/>
            <person name="Chuvochina M."/>
            <person name="Feuerriegel G."/>
            <person name="Bunk B."/>
            <person name="Sproer C."/>
            <person name="Streit W.R."/>
            <person name="Rodriguez L.M."/>
            <person name="Overmann J."/>
            <person name="Jimenez D.J."/>
        </authorList>
    </citation>
    <scope>NUCLEOTIDE SEQUENCE</scope>
    <source>
        <strain evidence="3">MAG 2441</strain>
    </source>
</reference>
<proteinExistence type="inferred from homology"/>
<dbReference type="Pfam" id="PF01370">
    <property type="entry name" value="Epimerase"/>
    <property type="match status" value="1"/>
</dbReference>